<accession>A0ACC2ZTA8</accession>
<evidence type="ECO:0000313" key="1">
    <source>
        <dbReference type="EMBL" id="KAJ9650865.1"/>
    </source>
</evidence>
<protein>
    <submittedName>
        <fullName evidence="1">Uncharacterized protein</fullName>
    </submittedName>
</protein>
<organism evidence="1 2">
    <name type="scientific">Neophaeococcomyces mojaviensis</name>
    <dbReference type="NCBI Taxonomy" id="3383035"/>
    <lineage>
        <taxon>Eukaryota</taxon>
        <taxon>Fungi</taxon>
        <taxon>Dikarya</taxon>
        <taxon>Ascomycota</taxon>
        <taxon>Pezizomycotina</taxon>
        <taxon>Eurotiomycetes</taxon>
        <taxon>Chaetothyriomycetidae</taxon>
        <taxon>Chaetothyriales</taxon>
        <taxon>Chaetothyriales incertae sedis</taxon>
        <taxon>Neophaeococcomyces</taxon>
    </lineage>
</organism>
<proteinExistence type="predicted"/>
<evidence type="ECO:0000313" key="2">
    <source>
        <dbReference type="Proteomes" id="UP001172386"/>
    </source>
</evidence>
<dbReference type="EMBL" id="JAPDRQ010000301">
    <property type="protein sequence ID" value="KAJ9650865.1"/>
    <property type="molecule type" value="Genomic_DNA"/>
</dbReference>
<dbReference type="Proteomes" id="UP001172386">
    <property type="component" value="Unassembled WGS sequence"/>
</dbReference>
<sequence length="669" mass="75324">MINHTFKTELPKKFIRYDQLDVDYTLLAKFRPQRVPGHDQEFLVRHDEPCCGVCEDCTRHDECKTRCLLSEDKWTCKHGEICKYRNVNYNEHGFRWLPTRISDRLEVLAKEDAASYDSHILKVASHPSTAHLVTREQVEAIRIWPIQHQFAHNYAFTKSCFIPTIPRDNGIGNHDAFGIFCCVDCYDEAQALEETLENGGNSGAYDDKDKGYLKLLDHQETIRRCIAFRKEKDVIMTERSFDKLGWCDEELKEEQAEMPAAATATVKDEDEKEDNGATLVDADEAESLSIAVKNRAKPSQYPVKQTASSRQIAGKTAATKMDQNERKQGVAEADSSDDDAPTTTQAAPRGMIYEKGFGCKECPKAYFDRLNAKAEAMKKRSLQFHVETNHPGRTIAELRTRRDDFKLRKDRVIKSSKSSAARGTTTKEPIAVNEGGIGSMDEREEDNVRKSQSRKRKRAEDDDSDFVDDDEPLPPQKKRKSTLAARRAPGNVKKQVQSSLEDPMDVDDGPESGNIAAATSSTLVDGVVVQRKRKRADDDEVIMTVDCESDEPLARKCQRKSRMQQSDNDAVAAAEGPSEGATESTRVFRDEVMNLTTFTTYENLLLDGGTGSDLGVARGLRLELIDHAGHPSLRAAAFGSGQRRLFAEDRWSGYWEKGEEGRDIRRFST</sequence>
<comment type="caution">
    <text evidence="1">The sequence shown here is derived from an EMBL/GenBank/DDBJ whole genome shotgun (WGS) entry which is preliminary data.</text>
</comment>
<reference evidence="1" key="1">
    <citation type="submission" date="2022-10" db="EMBL/GenBank/DDBJ databases">
        <title>Culturing micro-colonial fungi from biological soil crusts in the Mojave desert and describing Neophaeococcomyces mojavensis, and introducing the new genera and species Taxawa tesnikishii.</title>
        <authorList>
            <person name="Kurbessoian T."/>
            <person name="Stajich J.E."/>
        </authorList>
    </citation>
    <scope>NUCLEOTIDE SEQUENCE</scope>
    <source>
        <strain evidence="1">JES_112</strain>
    </source>
</reference>
<keyword evidence="2" id="KW-1185">Reference proteome</keyword>
<gene>
    <name evidence="1" type="ORF">H2198_009835</name>
</gene>
<name>A0ACC2ZTA8_9EURO</name>